<name>A0ABP8JJ62_9BACT</name>
<accession>A0ABP8JJ62</accession>
<organism evidence="2 3">
    <name type="scientific">Hymenobacter koreensis</name>
    <dbReference type="NCBI Taxonomy" id="1084523"/>
    <lineage>
        <taxon>Bacteria</taxon>
        <taxon>Pseudomonadati</taxon>
        <taxon>Bacteroidota</taxon>
        <taxon>Cytophagia</taxon>
        <taxon>Cytophagales</taxon>
        <taxon>Hymenobacteraceae</taxon>
        <taxon>Hymenobacter</taxon>
    </lineage>
</organism>
<protein>
    <recommendedName>
        <fullName evidence="1">HNH nuclease domain-containing protein</fullName>
    </recommendedName>
</protein>
<dbReference type="SUPFAM" id="SSF54060">
    <property type="entry name" value="His-Me finger endonucleases"/>
    <property type="match status" value="1"/>
</dbReference>
<evidence type="ECO:0000313" key="2">
    <source>
        <dbReference type="EMBL" id="GAA4391717.1"/>
    </source>
</evidence>
<dbReference type="RefSeq" id="WP_345227321.1">
    <property type="nucleotide sequence ID" value="NZ_BAABHA010000015.1"/>
</dbReference>
<sequence length="133" mass="15569">MQFPEELWKDIPGYDGVYQVSTFGRIRSFSKVNARDGRLHIRRPGLTNGYYKVCLYDKHSKVKAISVHKLVATAFIPNPNDYPVINHIDCNKLNNNINNLEWCTRKHNTQHAVRMGLFAPKYFKHKSKKRPKK</sequence>
<evidence type="ECO:0000313" key="3">
    <source>
        <dbReference type="Proteomes" id="UP001500454"/>
    </source>
</evidence>
<dbReference type="InterPro" id="IPR044925">
    <property type="entry name" value="His-Me_finger_sf"/>
</dbReference>
<dbReference type="Proteomes" id="UP001500454">
    <property type="component" value="Unassembled WGS sequence"/>
</dbReference>
<dbReference type="InterPro" id="IPR010902">
    <property type="entry name" value="NUMOD4"/>
</dbReference>
<gene>
    <name evidence="2" type="ORF">GCM10023186_41300</name>
</gene>
<dbReference type="Pfam" id="PF13392">
    <property type="entry name" value="HNH_3"/>
    <property type="match status" value="1"/>
</dbReference>
<dbReference type="Gene3D" id="3.90.75.20">
    <property type="match status" value="1"/>
</dbReference>
<proteinExistence type="predicted"/>
<keyword evidence="3" id="KW-1185">Reference proteome</keyword>
<dbReference type="EMBL" id="BAABHA010000015">
    <property type="protein sequence ID" value="GAA4391717.1"/>
    <property type="molecule type" value="Genomic_DNA"/>
</dbReference>
<evidence type="ECO:0000259" key="1">
    <source>
        <dbReference type="SMART" id="SM00507"/>
    </source>
</evidence>
<feature type="domain" description="HNH nuclease" evidence="1">
    <location>
        <begin position="61"/>
        <end position="109"/>
    </location>
</feature>
<comment type="caution">
    <text evidence="2">The sequence shown here is derived from an EMBL/GenBank/DDBJ whole genome shotgun (WGS) entry which is preliminary data.</text>
</comment>
<dbReference type="InterPro" id="IPR003615">
    <property type="entry name" value="HNH_nuc"/>
</dbReference>
<reference evidence="3" key="1">
    <citation type="journal article" date="2019" name="Int. J. Syst. Evol. Microbiol.">
        <title>The Global Catalogue of Microorganisms (GCM) 10K type strain sequencing project: providing services to taxonomists for standard genome sequencing and annotation.</title>
        <authorList>
            <consortium name="The Broad Institute Genomics Platform"/>
            <consortium name="The Broad Institute Genome Sequencing Center for Infectious Disease"/>
            <person name="Wu L."/>
            <person name="Ma J."/>
        </authorList>
    </citation>
    <scope>NUCLEOTIDE SEQUENCE [LARGE SCALE GENOMIC DNA]</scope>
    <source>
        <strain evidence="3">JCM 17924</strain>
    </source>
</reference>
<dbReference type="Pfam" id="PF07463">
    <property type="entry name" value="NUMOD4"/>
    <property type="match status" value="1"/>
</dbReference>
<dbReference type="SMART" id="SM00507">
    <property type="entry name" value="HNHc"/>
    <property type="match status" value="1"/>
</dbReference>